<evidence type="ECO:0000313" key="9">
    <source>
        <dbReference type="Proteomes" id="UP001515480"/>
    </source>
</evidence>
<proteinExistence type="inferred from homology"/>
<comment type="caution">
    <text evidence="8">The sequence shown here is derived from an EMBL/GenBank/DDBJ whole genome shotgun (WGS) entry which is preliminary data.</text>
</comment>
<dbReference type="PIRSF" id="PIRSF002155">
    <property type="entry name" value="Ribosomal_L1"/>
    <property type="match status" value="1"/>
</dbReference>
<dbReference type="Proteomes" id="UP001515480">
    <property type="component" value="Unassembled WGS sequence"/>
</dbReference>
<dbReference type="PANTHER" id="PTHR36427">
    <property type="entry name" value="54S RIBOSOMAL PROTEIN L1, MITOCHONDRIAL"/>
    <property type="match status" value="1"/>
</dbReference>
<dbReference type="InterPro" id="IPR023674">
    <property type="entry name" value="Ribosomal_uL1-like"/>
</dbReference>
<accession>A0AB34JXP4</accession>
<dbReference type="CDD" id="cd00403">
    <property type="entry name" value="Ribosomal_L1"/>
    <property type="match status" value="1"/>
</dbReference>
<dbReference type="FunFam" id="3.40.50.790:FF:000001">
    <property type="entry name" value="50S ribosomal protein L1"/>
    <property type="match status" value="1"/>
</dbReference>
<dbReference type="GO" id="GO:0019843">
    <property type="term" value="F:rRNA binding"/>
    <property type="evidence" value="ECO:0007669"/>
    <property type="project" value="UniProtKB-KW"/>
</dbReference>
<dbReference type="InterPro" id="IPR002143">
    <property type="entry name" value="Ribosomal_uL1"/>
</dbReference>
<evidence type="ECO:0000256" key="4">
    <source>
        <dbReference type="ARBA" id="ARBA00022884"/>
    </source>
</evidence>
<keyword evidence="5" id="KW-0689">Ribosomal protein</keyword>
<evidence type="ECO:0000313" key="8">
    <source>
        <dbReference type="EMBL" id="KAL1525763.1"/>
    </source>
</evidence>
<evidence type="ECO:0000256" key="5">
    <source>
        <dbReference type="ARBA" id="ARBA00022980"/>
    </source>
</evidence>
<dbReference type="GO" id="GO:0015934">
    <property type="term" value="C:large ribosomal subunit"/>
    <property type="evidence" value="ECO:0007669"/>
    <property type="project" value="InterPro"/>
</dbReference>
<dbReference type="GO" id="GO:0006412">
    <property type="term" value="P:translation"/>
    <property type="evidence" value="ECO:0007669"/>
    <property type="project" value="InterPro"/>
</dbReference>
<keyword evidence="6" id="KW-0687">Ribonucleoprotein</keyword>
<comment type="similarity">
    <text evidence="1">Belongs to the universal ribosomal protein uL1 family.</text>
</comment>
<keyword evidence="9" id="KW-1185">Reference proteome</keyword>
<evidence type="ECO:0000256" key="7">
    <source>
        <dbReference type="ARBA" id="ARBA00035205"/>
    </source>
</evidence>
<evidence type="ECO:0000256" key="2">
    <source>
        <dbReference type="ARBA" id="ARBA00011838"/>
    </source>
</evidence>
<evidence type="ECO:0000256" key="3">
    <source>
        <dbReference type="ARBA" id="ARBA00022730"/>
    </source>
</evidence>
<dbReference type="AlphaFoldDB" id="A0AB34JXP4"/>
<dbReference type="InterPro" id="IPR016095">
    <property type="entry name" value="Ribosomal_uL1_3-a/b-sand"/>
</dbReference>
<evidence type="ECO:0000256" key="1">
    <source>
        <dbReference type="ARBA" id="ARBA00010531"/>
    </source>
</evidence>
<name>A0AB34JXP4_PRYPA</name>
<organism evidence="8 9">
    <name type="scientific">Prymnesium parvum</name>
    <name type="common">Toxic golden alga</name>
    <dbReference type="NCBI Taxonomy" id="97485"/>
    <lineage>
        <taxon>Eukaryota</taxon>
        <taxon>Haptista</taxon>
        <taxon>Haptophyta</taxon>
        <taxon>Prymnesiophyceae</taxon>
        <taxon>Prymnesiales</taxon>
        <taxon>Prymnesiaceae</taxon>
        <taxon>Prymnesium</taxon>
    </lineage>
</organism>
<gene>
    <name evidence="8" type="ORF">AB1Y20_020606</name>
</gene>
<reference evidence="8 9" key="1">
    <citation type="journal article" date="2024" name="Science">
        <title>Giant polyketide synthase enzymes in the biosynthesis of giant marine polyether toxins.</title>
        <authorList>
            <person name="Fallon T.R."/>
            <person name="Shende V.V."/>
            <person name="Wierzbicki I.H."/>
            <person name="Pendleton A.L."/>
            <person name="Watervoot N.F."/>
            <person name="Auber R.P."/>
            <person name="Gonzalez D.J."/>
            <person name="Wisecaver J.H."/>
            <person name="Moore B.S."/>
        </authorList>
    </citation>
    <scope>NUCLEOTIDE SEQUENCE [LARGE SCALE GENOMIC DNA]</scope>
    <source>
        <strain evidence="8 9">12B1</strain>
    </source>
</reference>
<dbReference type="Pfam" id="PF00687">
    <property type="entry name" value="Ribosomal_L1"/>
    <property type="match status" value="1"/>
</dbReference>
<dbReference type="InterPro" id="IPR005878">
    <property type="entry name" value="Ribosom_uL1_bac-type"/>
</dbReference>
<dbReference type="EMBL" id="JBGBPQ010000004">
    <property type="protein sequence ID" value="KAL1525763.1"/>
    <property type="molecule type" value="Genomic_DNA"/>
</dbReference>
<dbReference type="PANTHER" id="PTHR36427:SF3">
    <property type="entry name" value="LARGE RIBOSOMAL SUBUNIT PROTEIN UL1M"/>
    <property type="match status" value="1"/>
</dbReference>
<dbReference type="SUPFAM" id="SSF56808">
    <property type="entry name" value="Ribosomal protein L1"/>
    <property type="match status" value="1"/>
</dbReference>
<dbReference type="Gene3D" id="3.30.190.20">
    <property type="match status" value="1"/>
</dbReference>
<keyword evidence="3" id="KW-0699">rRNA-binding</keyword>
<protein>
    <recommendedName>
        <fullName evidence="7">Large ribosomal subunit protein uL1c</fullName>
    </recommendedName>
</protein>
<dbReference type="NCBIfam" id="TIGR01169">
    <property type="entry name" value="rplA_bact"/>
    <property type="match status" value="1"/>
</dbReference>
<keyword evidence="4" id="KW-0694">RNA-binding</keyword>
<dbReference type="GO" id="GO:0003735">
    <property type="term" value="F:structural constituent of ribosome"/>
    <property type="evidence" value="ECO:0007669"/>
    <property type="project" value="InterPro"/>
</dbReference>
<dbReference type="InterPro" id="IPR028364">
    <property type="entry name" value="Ribosomal_uL1/biogenesis"/>
</dbReference>
<dbReference type="Gene3D" id="3.40.50.790">
    <property type="match status" value="1"/>
</dbReference>
<evidence type="ECO:0000256" key="6">
    <source>
        <dbReference type="ARBA" id="ARBA00023274"/>
    </source>
</evidence>
<comment type="subunit">
    <text evidence="2">Part of the 50S ribosomal subunit.</text>
</comment>
<sequence>MRALGLLSPRLSRASGGRAAKGCSVRLSSSMIPRVRAEDPLNERRTEHILEALKLVKAGASPRFLESVAIDIDLNVDVKRSDERVRGSVVLPHSIGKSPRVAFFARGKFAEIAAAAGADVVGAEELVEEVMKGNIDFERCFATPDVMPLLAKAARTLGPKGLMPNPKRGTVTTDIEEVLKRAKAGEVIFKAENNGTVSNMIGKTNFPPQTLCDNALAYLKAVLAARPARFRSKPPFSIAMSSTQGPGILLDQNLWAKETTRKR</sequence>